<dbReference type="Pfam" id="PF01547">
    <property type="entry name" value="SBP_bac_1"/>
    <property type="match status" value="1"/>
</dbReference>
<name>A0A2W2DCL7_9ACTN</name>
<evidence type="ECO:0000256" key="4">
    <source>
        <dbReference type="ARBA" id="ARBA00022729"/>
    </source>
</evidence>
<dbReference type="SUPFAM" id="SSF53850">
    <property type="entry name" value="Periplasmic binding protein-like II"/>
    <property type="match status" value="1"/>
</dbReference>
<comment type="subcellular location">
    <subcellularLocation>
        <location evidence="1">Cell envelope</location>
    </subcellularLocation>
</comment>
<keyword evidence="4 5" id="KW-0732">Signal</keyword>
<evidence type="ECO:0000313" key="6">
    <source>
        <dbReference type="EMBL" id="PZG02925.1"/>
    </source>
</evidence>
<protein>
    <submittedName>
        <fullName evidence="6">Sugar ABC transporter substrate-binding protein</fullName>
    </submittedName>
</protein>
<evidence type="ECO:0000256" key="5">
    <source>
        <dbReference type="SAM" id="SignalP"/>
    </source>
</evidence>
<gene>
    <name evidence="6" type="ORF">C1I99_00205</name>
</gene>
<feature type="signal peptide" evidence="5">
    <location>
        <begin position="1"/>
        <end position="20"/>
    </location>
</feature>
<dbReference type="Proteomes" id="UP000248749">
    <property type="component" value="Unassembled WGS sequence"/>
</dbReference>
<evidence type="ECO:0000256" key="1">
    <source>
        <dbReference type="ARBA" id="ARBA00004196"/>
    </source>
</evidence>
<evidence type="ECO:0000313" key="7">
    <source>
        <dbReference type="Proteomes" id="UP000248749"/>
    </source>
</evidence>
<dbReference type="PANTHER" id="PTHR43649:SF31">
    <property type="entry name" value="SN-GLYCEROL-3-PHOSPHATE-BINDING PERIPLASMIC PROTEIN UGPB"/>
    <property type="match status" value="1"/>
</dbReference>
<dbReference type="EMBL" id="POUB01000002">
    <property type="protein sequence ID" value="PZG02925.1"/>
    <property type="molecule type" value="Genomic_DNA"/>
</dbReference>
<accession>A0A2W2DCL7</accession>
<dbReference type="GO" id="GO:0030313">
    <property type="term" value="C:cell envelope"/>
    <property type="evidence" value="ECO:0007669"/>
    <property type="project" value="UniProtKB-SubCell"/>
</dbReference>
<dbReference type="InterPro" id="IPR050490">
    <property type="entry name" value="Bact_solute-bd_prot1"/>
</dbReference>
<dbReference type="AlphaFoldDB" id="A0A2W2DCL7"/>
<dbReference type="OrthoDB" id="2510110at2"/>
<reference evidence="6 7" key="1">
    <citation type="submission" date="2018-01" db="EMBL/GenBank/DDBJ databases">
        <title>Draft genome sequence of Salinispora sp. 13K206.</title>
        <authorList>
            <person name="Sahin N."/>
            <person name="Saygin H."/>
            <person name="Ay H."/>
        </authorList>
    </citation>
    <scope>NUCLEOTIDE SEQUENCE [LARGE SCALE GENOMIC DNA]</scope>
    <source>
        <strain evidence="6 7">13K206</strain>
    </source>
</reference>
<dbReference type="PROSITE" id="PS51257">
    <property type="entry name" value="PROKAR_LIPOPROTEIN"/>
    <property type="match status" value="1"/>
</dbReference>
<dbReference type="RefSeq" id="WP_111132114.1">
    <property type="nucleotide sequence ID" value="NZ_POUB01000002.1"/>
</dbReference>
<dbReference type="Gene3D" id="3.40.190.10">
    <property type="entry name" value="Periplasmic binding protein-like II"/>
    <property type="match status" value="1"/>
</dbReference>
<proteinExistence type="inferred from homology"/>
<comment type="caution">
    <text evidence="6">The sequence shown here is derived from an EMBL/GenBank/DDBJ whole genome shotgun (WGS) entry which is preliminary data.</text>
</comment>
<feature type="chain" id="PRO_5039365608" evidence="5">
    <location>
        <begin position="21"/>
        <end position="420"/>
    </location>
</feature>
<sequence length="420" mass="45561">MKRRFATALAVATGLMLATAGCGGGDEPATGADGRTILTVALWNYDTTPEFKALIEAYEAEHQDVDVQPVDILADDYHKKVTTMLAGGDSTDVLTMKNVIDYARYGTRGQLASLKDEVGKLDKSKYLGLDAFDLDGDYFALPYRQDFWVLYYNKKLLQNSGADLTSLTWQEYADLAKKTTTGSGANTVYGTYQHTWRSLVQAIAAAQTGGDQLGGDYGFMKPQYTMALDLQKSGAMLPWATAKTQKVTYHTMFSEEKAAMLPMGTWYAARLIEEKKAGKISVDWGMAPLPQATEGASTTFGSPTAFAVNKKARNAEAARKFVTWASGEKGAAAIAKIGVFPAYTDATIADLYFGVDGMANDEVAKKAFQPGEVKLEMPVSEKSSDVDNILKEEHELIMSGEKSMDAGIAEMGKRVKSEVS</sequence>
<evidence type="ECO:0000256" key="3">
    <source>
        <dbReference type="ARBA" id="ARBA00022448"/>
    </source>
</evidence>
<dbReference type="InterPro" id="IPR006059">
    <property type="entry name" value="SBP"/>
</dbReference>
<comment type="similarity">
    <text evidence="2">Belongs to the bacterial solute-binding protein 1 family.</text>
</comment>
<evidence type="ECO:0000256" key="2">
    <source>
        <dbReference type="ARBA" id="ARBA00008520"/>
    </source>
</evidence>
<keyword evidence="3" id="KW-0813">Transport</keyword>
<organism evidence="6 7">
    <name type="scientific">Micromonospora deserti</name>
    <dbReference type="NCBI Taxonomy" id="2070366"/>
    <lineage>
        <taxon>Bacteria</taxon>
        <taxon>Bacillati</taxon>
        <taxon>Actinomycetota</taxon>
        <taxon>Actinomycetes</taxon>
        <taxon>Micromonosporales</taxon>
        <taxon>Micromonosporaceae</taxon>
        <taxon>Micromonospora</taxon>
    </lineage>
</organism>
<dbReference type="PANTHER" id="PTHR43649">
    <property type="entry name" value="ARABINOSE-BINDING PROTEIN-RELATED"/>
    <property type="match status" value="1"/>
</dbReference>
<keyword evidence="7" id="KW-1185">Reference proteome</keyword>